<accession>A0AAV9WAA8</accession>
<organism evidence="1 2">
    <name type="scientific">Arthrobotrys musiformis</name>
    <dbReference type="NCBI Taxonomy" id="47236"/>
    <lineage>
        <taxon>Eukaryota</taxon>
        <taxon>Fungi</taxon>
        <taxon>Dikarya</taxon>
        <taxon>Ascomycota</taxon>
        <taxon>Pezizomycotina</taxon>
        <taxon>Orbiliomycetes</taxon>
        <taxon>Orbiliales</taxon>
        <taxon>Orbiliaceae</taxon>
        <taxon>Arthrobotrys</taxon>
    </lineage>
</organism>
<keyword evidence="2" id="KW-1185">Reference proteome</keyword>
<name>A0AAV9WAA8_9PEZI</name>
<sequence>MATIITLLGRCYCTANFPNPHSVGLPRELGMEDCRPVSTPMEPEALQDIYADSPLLSTAEMKKYQAKTRKLTWAANNCVPEISFALNTLSQFASAR</sequence>
<gene>
    <name evidence="1" type="ORF">TWF481_008683</name>
</gene>
<proteinExistence type="predicted"/>
<protein>
    <submittedName>
        <fullName evidence="1">Uncharacterized protein</fullName>
    </submittedName>
</protein>
<reference evidence="1 2" key="1">
    <citation type="submission" date="2023-08" db="EMBL/GenBank/DDBJ databases">
        <authorList>
            <person name="Palmer J.M."/>
        </authorList>
    </citation>
    <scope>NUCLEOTIDE SEQUENCE [LARGE SCALE GENOMIC DNA]</scope>
    <source>
        <strain evidence="1 2">TWF481</strain>
    </source>
</reference>
<evidence type="ECO:0000313" key="1">
    <source>
        <dbReference type="EMBL" id="KAK6503680.1"/>
    </source>
</evidence>
<dbReference type="Proteomes" id="UP001370758">
    <property type="component" value="Unassembled WGS sequence"/>
</dbReference>
<dbReference type="EMBL" id="JAVHJL010000005">
    <property type="protein sequence ID" value="KAK6503680.1"/>
    <property type="molecule type" value="Genomic_DNA"/>
</dbReference>
<evidence type="ECO:0000313" key="2">
    <source>
        <dbReference type="Proteomes" id="UP001370758"/>
    </source>
</evidence>
<comment type="caution">
    <text evidence="1">The sequence shown here is derived from an EMBL/GenBank/DDBJ whole genome shotgun (WGS) entry which is preliminary data.</text>
</comment>
<dbReference type="AlphaFoldDB" id="A0AAV9WAA8"/>